<dbReference type="Gene3D" id="3.30.420.180">
    <property type="entry name" value="CobE/GbiG C-terminal domain"/>
    <property type="match status" value="1"/>
</dbReference>
<feature type="domain" description="CobE/GbiG C-terminal" evidence="2">
    <location>
        <begin position="290"/>
        <end position="424"/>
    </location>
</feature>
<dbReference type="InterPro" id="IPR036518">
    <property type="entry name" value="CobE/GbiG_C_sf"/>
</dbReference>
<dbReference type="SUPFAM" id="SSF159672">
    <property type="entry name" value="CbiG N-terminal domain-like"/>
    <property type="match status" value="1"/>
</dbReference>
<name>A0A2Z6E0U4_HYDTE</name>
<dbReference type="InterPro" id="IPR021745">
    <property type="entry name" value="CbiG_mid"/>
</dbReference>
<evidence type="ECO:0000313" key="5">
    <source>
        <dbReference type="EMBL" id="BBD78209.1"/>
    </source>
</evidence>
<feature type="region of interest" description="Disordered" evidence="1">
    <location>
        <begin position="429"/>
        <end position="456"/>
    </location>
</feature>
<feature type="domain" description="Cobalamin biosynthesis central region" evidence="4">
    <location>
        <begin position="172"/>
        <end position="217"/>
    </location>
</feature>
<dbReference type="InterPro" id="IPR038029">
    <property type="entry name" value="GbiG_N_sf"/>
</dbReference>
<evidence type="ECO:0000313" key="6">
    <source>
        <dbReference type="Proteomes" id="UP000262004"/>
    </source>
</evidence>
<gene>
    <name evidence="5" type="primary">cbiG</name>
    <name evidence="5" type="ORF">HPTL_1955</name>
</gene>
<evidence type="ECO:0000256" key="1">
    <source>
        <dbReference type="SAM" id="MobiDB-lite"/>
    </source>
</evidence>
<dbReference type="InterPro" id="IPR002750">
    <property type="entry name" value="CobE/GbiG_C"/>
</dbReference>
<accession>A0A2Z6E0U4</accession>
<dbReference type="InterPro" id="IPR021744">
    <property type="entry name" value="CbiG_N"/>
</dbReference>
<proteinExistence type="predicted"/>
<protein>
    <submittedName>
        <fullName evidence="5">Cobalamin biosynthesis protein CbiG</fullName>
    </submittedName>
</protein>
<dbReference type="OrthoDB" id="9781023at2"/>
<dbReference type="GO" id="GO:0009236">
    <property type="term" value="P:cobalamin biosynthetic process"/>
    <property type="evidence" value="ECO:0007669"/>
    <property type="project" value="InterPro"/>
</dbReference>
<organism evidence="5 6">
    <name type="scientific">Hydrogenophilus thermoluteolus</name>
    <name type="common">Pseudomonas hydrogenothermophila</name>
    <dbReference type="NCBI Taxonomy" id="297"/>
    <lineage>
        <taxon>Bacteria</taxon>
        <taxon>Pseudomonadati</taxon>
        <taxon>Pseudomonadota</taxon>
        <taxon>Hydrogenophilia</taxon>
        <taxon>Hydrogenophilales</taxon>
        <taxon>Hydrogenophilaceae</taxon>
        <taxon>Hydrogenophilus</taxon>
    </lineage>
</organism>
<evidence type="ECO:0000259" key="3">
    <source>
        <dbReference type="Pfam" id="PF11760"/>
    </source>
</evidence>
<dbReference type="Proteomes" id="UP000262004">
    <property type="component" value="Chromosome"/>
</dbReference>
<dbReference type="Gene3D" id="3.40.50.11220">
    <property type="match status" value="1"/>
</dbReference>
<feature type="domain" description="Cobalamin synthesis G N-terminal" evidence="3">
    <location>
        <begin position="86"/>
        <end position="166"/>
    </location>
</feature>
<dbReference type="AlphaFoldDB" id="A0A2Z6E0U4"/>
<evidence type="ECO:0000259" key="2">
    <source>
        <dbReference type="Pfam" id="PF01890"/>
    </source>
</evidence>
<dbReference type="KEGG" id="htl:HPTL_1955"/>
<dbReference type="InterPro" id="IPR052553">
    <property type="entry name" value="CbiG_hydrolase"/>
</dbReference>
<dbReference type="Pfam" id="PF11761">
    <property type="entry name" value="CbiG_mid"/>
    <property type="match status" value="1"/>
</dbReference>
<sequence length="456" mass="48808">MPPKPTNPTPEAPTQTSPNQAAIWQAARSTFAAPAFVAITRHGAQTAARARAAVAPHAPLYLPEKYAATLGEAAHIRPYASKTADAIATLWQQHDALVAVVSLGAIVRLIAPLLADKNRDPAVVVIDDSGRFVIPVLSGHLGGANALAQAIAEALGATCVLTTASDSQKSLAVDLLGRELDWRFQASHDTVVHVSAAVVNGDPVLLWQTCDHDRDWWSHHAGGRRGIPLPQHIHVRHVSPDSPFPSELANHFRALLWVGRIPPPPQVRAAFPERLIHYAPPERIDRTRVAVGVGCDRGTPAETIATALQEALARLPEPATIVHCASITLKRDESGLHEALAPYLHAGASLSFYPPEALAAIPVPSPSETVRRYTGTPSVAEAAALLAAGWRASTLAEHPGYPMLPVEKLRRRGSDGRNVTISLAYCYQPPEGTKPDGATRNASERDVYRSLCSEPR</sequence>
<dbReference type="PANTHER" id="PTHR37477">
    <property type="entry name" value="COBALT-PRECORRIN-5A HYDROLASE"/>
    <property type="match status" value="1"/>
</dbReference>
<dbReference type="Pfam" id="PF01890">
    <property type="entry name" value="CbiG_C"/>
    <property type="match status" value="1"/>
</dbReference>
<dbReference type="PANTHER" id="PTHR37477:SF1">
    <property type="entry name" value="COBALT-PRECORRIN-5A HYDROLASE"/>
    <property type="match status" value="1"/>
</dbReference>
<dbReference type="SUPFAM" id="SSF159664">
    <property type="entry name" value="CobE/GbiG C-terminal domain-like"/>
    <property type="match status" value="1"/>
</dbReference>
<dbReference type="EMBL" id="AP018558">
    <property type="protein sequence ID" value="BBD78209.1"/>
    <property type="molecule type" value="Genomic_DNA"/>
</dbReference>
<dbReference type="Pfam" id="PF11760">
    <property type="entry name" value="CbiG_N"/>
    <property type="match status" value="1"/>
</dbReference>
<reference evidence="5 6" key="1">
    <citation type="submission" date="2018-04" db="EMBL/GenBank/DDBJ databases">
        <title>Complete genome sequence of Hydrogenophilus thermoluteolus TH-1.</title>
        <authorList>
            <person name="Arai H."/>
        </authorList>
    </citation>
    <scope>NUCLEOTIDE SEQUENCE [LARGE SCALE GENOMIC DNA]</scope>
    <source>
        <strain evidence="5 6">TH-1</strain>
    </source>
</reference>
<evidence type="ECO:0000259" key="4">
    <source>
        <dbReference type="Pfam" id="PF11761"/>
    </source>
</evidence>
<keyword evidence="6" id="KW-1185">Reference proteome</keyword>